<dbReference type="PANTHER" id="PTHR11564">
    <property type="entry name" value="SIGNAL RECOGNITION PARTICLE 54K PROTEIN SRP54"/>
    <property type="match status" value="1"/>
</dbReference>
<dbReference type="GO" id="GO:0003924">
    <property type="term" value="F:GTPase activity"/>
    <property type="evidence" value="ECO:0007669"/>
    <property type="project" value="UniProtKB-UniRule"/>
</dbReference>
<dbReference type="GO" id="GO:0008312">
    <property type="term" value="F:7S RNA binding"/>
    <property type="evidence" value="ECO:0007669"/>
    <property type="project" value="InterPro"/>
</dbReference>
<evidence type="ECO:0000256" key="9">
    <source>
        <dbReference type="HAMAP-Rule" id="MF_00306"/>
    </source>
</evidence>
<keyword evidence="3 9" id="KW-0378">Hydrolase</keyword>
<keyword evidence="6 9" id="KW-0733">Signal recognition particle</keyword>
<dbReference type="SMART" id="SM00962">
    <property type="entry name" value="SRP54"/>
    <property type="match status" value="1"/>
</dbReference>
<comment type="caution">
    <text evidence="11">The sequence shown here is derived from an EMBL/GenBank/DDBJ whole genome shotgun (WGS) entry which is preliminary data.</text>
</comment>
<gene>
    <name evidence="9" type="primary">ffh</name>
    <name evidence="11" type="ORF">ENV62_04960</name>
</gene>
<evidence type="ECO:0000256" key="7">
    <source>
        <dbReference type="ARBA" id="ARBA00023274"/>
    </source>
</evidence>
<dbReference type="InterPro" id="IPR022941">
    <property type="entry name" value="SRP54"/>
</dbReference>
<dbReference type="InterPro" id="IPR013822">
    <property type="entry name" value="Signal_recog_particl_SRP54_hlx"/>
</dbReference>
<dbReference type="FunFam" id="3.40.50.300:FF:000022">
    <property type="entry name" value="Signal recognition particle 54 kDa subunit"/>
    <property type="match status" value="1"/>
</dbReference>
<comment type="subcellular location">
    <subcellularLocation>
        <location evidence="9">Cytoplasm</location>
    </subcellularLocation>
    <text evidence="9">The SRP-RNC complex is targeted to the cytoplasmic membrane.</text>
</comment>
<dbReference type="HAMAP" id="MF_00306">
    <property type="entry name" value="SRP54"/>
    <property type="match status" value="1"/>
</dbReference>
<feature type="binding site" evidence="9">
    <location>
        <begin position="107"/>
        <end position="114"/>
    </location>
    <ligand>
        <name>GTP</name>
        <dbReference type="ChEBI" id="CHEBI:37565"/>
    </ligand>
</feature>
<dbReference type="CDD" id="cd18539">
    <property type="entry name" value="SRP_G"/>
    <property type="match status" value="1"/>
</dbReference>
<evidence type="ECO:0000256" key="1">
    <source>
        <dbReference type="ARBA" id="ARBA00005450"/>
    </source>
</evidence>
<dbReference type="SMART" id="SM00963">
    <property type="entry name" value="SRP54_N"/>
    <property type="match status" value="1"/>
</dbReference>
<comment type="subunit">
    <text evidence="9">Part of the signal recognition particle protein translocation system, which is composed of SRP and FtsY.</text>
</comment>
<dbReference type="Gene3D" id="3.40.50.300">
    <property type="entry name" value="P-loop containing nucleotide triphosphate hydrolases"/>
    <property type="match status" value="1"/>
</dbReference>
<comment type="caution">
    <text evidence="9">Lacks conserved residue(s) required for the propagation of feature annotation.</text>
</comment>
<dbReference type="InterPro" id="IPR004780">
    <property type="entry name" value="SRP"/>
</dbReference>
<organism evidence="11">
    <name type="scientific">Desulfobacca acetoxidans</name>
    <dbReference type="NCBI Taxonomy" id="60893"/>
    <lineage>
        <taxon>Bacteria</taxon>
        <taxon>Pseudomonadati</taxon>
        <taxon>Thermodesulfobacteriota</taxon>
        <taxon>Desulfobaccia</taxon>
        <taxon>Desulfobaccales</taxon>
        <taxon>Desulfobaccaceae</taxon>
        <taxon>Desulfobacca</taxon>
    </lineage>
</organism>
<evidence type="ECO:0000256" key="6">
    <source>
        <dbReference type="ARBA" id="ARBA00023135"/>
    </source>
</evidence>
<dbReference type="SMART" id="SM00382">
    <property type="entry name" value="AAA"/>
    <property type="match status" value="1"/>
</dbReference>
<evidence type="ECO:0000256" key="8">
    <source>
        <dbReference type="ARBA" id="ARBA00048027"/>
    </source>
</evidence>
<sequence length="443" mass="48948">MFDRLADKLAQVFKKLKGRGKLTEEDVNAALREVRLSLLEADVNYKVAKQFIEQIRARAVGEEVMGSLTPAQQVIKIVHEELIKLLGGETPRLDLSGRPPVAIMLVGLQGSGKTTTAAKLARYLKAKGRQPYLVPADVQRPAAIEQLKRLAAEVQVGVYPSEPDQNPVAIADAAMEAAYTAGYDTVILDTAGRLHIDQPLMEELKAIREKVQPKEILLVADAMTGQDAVQVAQRFHDLLKLTGVILTKVEGDARGGAALSMRAVIGQPIKFLGVGEKLDALEVFHPDRLASRILGMGDVLTLIEKAEAAFDEAQVKALEKKIRQETFTLEDFREQIRQMQKMGSLESLLEMIPGMKRLKALRDVRLDGRELKKVEAIINSMTPAERRDHTIINGSRRRRIARGSGTTVEEVNRLLKNFAVTQKMMKQLGKAAKKGKLSFPGLF</sequence>
<accession>A0A7C3WHC9</accession>
<proteinExistence type="inferred from homology"/>
<dbReference type="InterPro" id="IPR003593">
    <property type="entry name" value="AAA+_ATPase"/>
</dbReference>
<protein>
    <recommendedName>
        <fullName evidence="9">Signal recognition particle protein</fullName>
        <ecNumber evidence="9">3.6.5.4</ecNumber>
    </recommendedName>
    <alternativeName>
        <fullName evidence="9">Fifty-four homolog</fullName>
    </alternativeName>
</protein>
<evidence type="ECO:0000313" key="11">
    <source>
        <dbReference type="EMBL" id="HGB14568.1"/>
    </source>
</evidence>
<feature type="binding site" evidence="9">
    <location>
        <begin position="189"/>
        <end position="193"/>
    </location>
    <ligand>
        <name>GTP</name>
        <dbReference type="ChEBI" id="CHEBI:37565"/>
    </ligand>
</feature>
<dbReference type="Gene3D" id="1.20.120.140">
    <property type="entry name" value="Signal recognition particle SRP54, nucleotide-binding domain"/>
    <property type="match status" value="1"/>
</dbReference>
<keyword evidence="9" id="KW-0963">Cytoplasm</keyword>
<evidence type="ECO:0000256" key="5">
    <source>
        <dbReference type="ARBA" id="ARBA00023134"/>
    </source>
</evidence>
<comment type="catalytic activity">
    <reaction evidence="8 9">
        <text>GTP + H2O = GDP + phosphate + H(+)</text>
        <dbReference type="Rhea" id="RHEA:19669"/>
        <dbReference type="ChEBI" id="CHEBI:15377"/>
        <dbReference type="ChEBI" id="CHEBI:15378"/>
        <dbReference type="ChEBI" id="CHEBI:37565"/>
        <dbReference type="ChEBI" id="CHEBI:43474"/>
        <dbReference type="ChEBI" id="CHEBI:58189"/>
        <dbReference type="EC" id="3.6.5.4"/>
    </reaction>
</comment>
<keyword evidence="4 9" id="KW-0694">RNA-binding</keyword>
<comment type="similarity">
    <text evidence="1 9">Belongs to the GTP-binding SRP family. SRP54 subfamily.</text>
</comment>
<dbReference type="GO" id="GO:0005525">
    <property type="term" value="F:GTP binding"/>
    <property type="evidence" value="ECO:0007669"/>
    <property type="project" value="UniProtKB-UniRule"/>
</dbReference>
<reference evidence="11" key="1">
    <citation type="journal article" date="2020" name="mSystems">
        <title>Genome- and Community-Level Interaction Insights into Carbon Utilization and Element Cycling Functions of Hydrothermarchaeota in Hydrothermal Sediment.</title>
        <authorList>
            <person name="Zhou Z."/>
            <person name="Liu Y."/>
            <person name="Xu W."/>
            <person name="Pan J."/>
            <person name="Luo Z.H."/>
            <person name="Li M."/>
        </authorList>
    </citation>
    <scope>NUCLEOTIDE SEQUENCE [LARGE SCALE GENOMIC DNA]</scope>
    <source>
        <strain evidence="11">SpSt-776</strain>
    </source>
</reference>
<dbReference type="GO" id="GO:0006614">
    <property type="term" value="P:SRP-dependent cotranslational protein targeting to membrane"/>
    <property type="evidence" value="ECO:0007669"/>
    <property type="project" value="InterPro"/>
</dbReference>
<dbReference type="Gene3D" id="1.10.260.30">
    <property type="entry name" value="Signal recognition particle, SRP54 subunit, M-domain"/>
    <property type="match status" value="1"/>
</dbReference>
<dbReference type="AlphaFoldDB" id="A0A7C3WHC9"/>
<evidence type="ECO:0000259" key="10">
    <source>
        <dbReference type="PROSITE" id="PS00300"/>
    </source>
</evidence>
<keyword evidence="7 9" id="KW-0687">Ribonucleoprotein</keyword>
<dbReference type="InterPro" id="IPR036891">
    <property type="entry name" value="Signal_recog_part_SRP54_M_sf"/>
</dbReference>
<dbReference type="PROSITE" id="PS00300">
    <property type="entry name" value="SRP54"/>
    <property type="match status" value="1"/>
</dbReference>
<feature type="domain" description="SRP54-type proteins GTP-binding" evidence="10">
    <location>
        <begin position="268"/>
        <end position="281"/>
    </location>
</feature>
<dbReference type="Pfam" id="PF02978">
    <property type="entry name" value="SRP_SPB"/>
    <property type="match status" value="1"/>
</dbReference>
<dbReference type="SUPFAM" id="SSF52540">
    <property type="entry name" value="P-loop containing nucleoside triphosphate hydrolases"/>
    <property type="match status" value="1"/>
</dbReference>
<dbReference type="EMBL" id="DTHB01000042">
    <property type="protein sequence ID" value="HGB14568.1"/>
    <property type="molecule type" value="Genomic_DNA"/>
</dbReference>
<name>A0A7C3WHC9_9BACT</name>
<dbReference type="InterPro" id="IPR000897">
    <property type="entry name" value="SRP54_GTPase_dom"/>
</dbReference>
<dbReference type="InterPro" id="IPR027417">
    <property type="entry name" value="P-loop_NTPase"/>
</dbReference>
<dbReference type="PANTHER" id="PTHR11564:SF5">
    <property type="entry name" value="SIGNAL RECOGNITION PARTICLE SUBUNIT SRP54"/>
    <property type="match status" value="1"/>
</dbReference>
<dbReference type="NCBIfam" id="TIGR00959">
    <property type="entry name" value="ffh"/>
    <property type="match status" value="1"/>
</dbReference>
<dbReference type="GO" id="GO:0048500">
    <property type="term" value="C:signal recognition particle"/>
    <property type="evidence" value="ECO:0007669"/>
    <property type="project" value="UniProtKB-UniRule"/>
</dbReference>
<dbReference type="InterPro" id="IPR004125">
    <property type="entry name" value="Signal_recog_particle_SRP54_M"/>
</dbReference>
<dbReference type="Pfam" id="PF00448">
    <property type="entry name" value="SRP54"/>
    <property type="match status" value="1"/>
</dbReference>
<comment type="domain">
    <text evidence="9">Composed of three domains: the N-terminal N domain, which is responsible for interactions with the ribosome, the central G domain, which binds GTP, and the C-terminal M domain, which binds the RNA and the signal sequence of the RNC.</text>
</comment>
<evidence type="ECO:0000256" key="3">
    <source>
        <dbReference type="ARBA" id="ARBA00022801"/>
    </source>
</evidence>
<evidence type="ECO:0000256" key="4">
    <source>
        <dbReference type="ARBA" id="ARBA00022884"/>
    </source>
</evidence>
<keyword evidence="2 9" id="KW-0547">Nucleotide-binding</keyword>
<keyword evidence="5 9" id="KW-0342">GTP-binding</keyword>
<dbReference type="Pfam" id="PF02881">
    <property type="entry name" value="SRP54_N"/>
    <property type="match status" value="1"/>
</dbReference>
<dbReference type="SUPFAM" id="SSF47446">
    <property type="entry name" value="Signal peptide-binding domain"/>
    <property type="match status" value="1"/>
</dbReference>
<comment type="function">
    <text evidence="9">Involved in targeting and insertion of nascent membrane proteins into the cytoplasmic membrane. Binds to the hydrophobic signal sequence of the ribosome-nascent chain (RNC) as it emerges from the ribosomes. The SRP-RNC complex is then targeted to the cytoplasmic membrane where it interacts with the SRP receptor FtsY.</text>
</comment>
<dbReference type="EC" id="3.6.5.4" evidence="9"/>
<evidence type="ECO:0000256" key="2">
    <source>
        <dbReference type="ARBA" id="ARBA00022741"/>
    </source>
</evidence>
<dbReference type="InterPro" id="IPR042101">
    <property type="entry name" value="SRP54_N_sf"/>
</dbReference>